<gene>
    <name evidence="3" type="ORF">M011DRAFT_465508</name>
</gene>
<feature type="domain" description="DM2" evidence="2">
    <location>
        <begin position="259"/>
        <end position="336"/>
    </location>
</feature>
<dbReference type="PANTHER" id="PTHR13844">
    <property type="entry name" value="SWI/SNF-RELATED MATRIX-ASSOCIATED ACTIN-DEPENDENT REGULATOR OF CHROMATIN SUBFAMILY D"/>
    <property type="match status" value="1"/>
</dbReference>
<dbReference type="Pfam" id="PF02201">
    <property type="entry name" value="SWIB"/>
    <property type="match status" value="1"/>
</dbReference>
<dbReference type="AlphaFoldDB" id="A0A6A6VJ69"/>
<feature type="region of interest" description="Disordered" evidence="1">
    <location>
        <begin position="158"/>
        <end position="193"/>
    </location>
</feature>
<dbReference type="EMBL" id="MU006565">
    <property type="protein sequence ID" value="KAF2749849.1"/>
    <property type="molecule type" value="Genomic_DNA"/>
</dbReference>
<sequence length="498" mass="56673">MPGLITKADLDYLFRQAGPIPPQHPPPPQHYTTAHMQAQQRAEAERREKMRRLALTPTDRNIPDGVEDICIGDGVARYRELQEVERTMDAMIMRKKLEVADSIYHPRAPVWGTMRVWISNTAENQPWQSTDLDPETFDFDTGTSATYRVKIQGRLLDENPDVGLEDDDEEEKDADAMDEDSAEASKTTTPPKPTVFSQFFSSITIDFDRAKSLQPDNFTQIEWKRPENAAAKDANFTQLEFERKSDENINVTINLHRHLNPDRFRLSKGLSELLDQDEDDRAGIMMKIWEYARAEGLQSDEDDRKFACDAQLKALFNQDMFYFPNLPHLLKPHMMPVPPIQLPYTIRVDKPYIAPSPDSGIQPSAPTVYDVRVQLPDPLRPYMDRVLRSKDNIESLEQIRAIDEQIALIMTAISQSKAKHAFFTNMAKDPVNFLKRWLSSQKRDLEVILGEASRGGGEDASGAEWWRGGDDGVWNSEVAKESVGLWLARSGMMKAGGH</sequence>
<evidence type="ECO:0000313" key="4">
    <source>
        <dbReference type="Proteomes" id="UP000799440"/>
    </source>
</evidence>
<evidence type="ECO:0000313" key="3">
    <source>
        <dbReference type="EMBL" id="KAF2749849.1"/>
    </source>
</evidence>
<feature type="compositionally biased region" description="Acidic residues" evidence="1">
    <location>
        <begin position="158"/>
        <end position="182"/>
    </location>
</feature>
<dbReference type="Proteomes" id="UP000799440">
    <property type="component" value="Unassembled WGS sequence"/>
</dbReference>
<organism evidence="3 4">
    <name type="scientific">Sporormia fimetaria CBS 119925</name>
    <dbReference type="NCBI Taxonomy" id="1340428"/>
    <lineage>
        <taxon>Eukaryota</taxon>
        <taxon>Fungi</taxon>
        <taxon>Dikarya</taxon>
        <taxon>Ascomycota</taxon>
        <taxon>Pezizomycotina</taxon>
        <taxon>Dothideomycetes</taxon>
        <taxon>Pleosporomycetidae</taxon>
        <taxon>Pleosporales</taxon>
        <taxon>Sporormiaceae</taxon>
        <taxon>Sporormia</taxon>
    </lineage>
</organism>
<name>A0A6A6VJ69_9PLEO</name>
<dbReference type="InterPro" id="IPR036885">
    <property type="entry name" value="SWIB_MDM2_dom_sf"/>
</dbReference>
<keyword evidence="4" id="KW-1185">Reference proteome</keyword>
<dbReference type="CDD" id="cd10568">
    <property type="entry name" value="SWIB_like"/>
    <property type="match status" value="1"/>
</dbReference>
<dbReference type="PROSITE" id="PS51925">
    <property type="entry name" value="SWIB_MDM2"/>
    <property type="match status" value="1"/>
</dbReference>
<dbReference type="InterPro" id="IPR019835">
    <property type="entry name" value="SWIB_domain"/>
</dbReference>
<dbReference type="InterPro" id="IPR003121">
    <property type="entry name" value="SWIB_MDM2_domain"/>
</dbReference>
<accession>A0A6A6VJ69</accession>
<proteinExistence type="predicted"/>
<dbReference type="OrthoDB" id="10263741at2759"/>
<evidence type="ECO:0000256" key="1">
    <source>
        <dbReference type="SAM" id="MobiDB-lite"/>
    </source>
</evidence>
<dbReference type="SUPFAM" id="SSF47592">
    <property type="entry name" value="SWIB/MDM2 domain"/>
    <property type="match status" value="1"/>
</dbReference>
<dbReference type="Gene3D" id="1.10.245.10">
    <property type="entry name" value="SWIB/MDM2 domain"/>
    <property type="match status" value="1"/>
</dbReference>
<protein>
    <submittedName>
        <fullName evidence="3">SWI-SNF complex subunit</fullName>
    </submittedName>
</protein>
<reference evidence="3" key="1">
    <citation type="journal article" date="2020" name="Stud. Mycol.">
        <title>101 Dothideomycetes genomes: a test case for predicting lifestyles and emergence of pathogens.</title>
        <authorList>
            <person name="Haridas S."/>
            <person name="Albert R."/>
            <person name="Binder M."/>
            <person name="Bloem J."/>
            <person name="Labutti K."/>
            <person name="Salamov A."/>
            <person name="Andreopoulos B."/>
            <person name="Baker S."/>
            <person name="Barry K."/>
            <person name="Bills G."/>
            <person name="Bluhm B."/>
            <person name="Cannon C."/>
            <person name="Castanera R."/>
            <person name="Culley D."/>
            <person name="Daum C."/>
            <person name="Ezra D."/>
            <person name="Gonzalez J."/>
            <person name="Henrissat B."/>
            <person name="Kuo A."/>
            <person name="Liang C."/>
            <person name="Lipzen A."/>
            <person name="Lutzoni F."/>
            <person name="Magnuson J."/>
            <person name="Mondo S."/>
            <person name="Nolan M."/>
            <person name="Ohm R."/>
            <person name="Pangilinan J."/>
            <person name="Park H.-J."/>
            <person name="Ramirez L."/>
            <person name="Alfaro M."/>
            <person name="Sun H."/>
            <person name="Tritt A."/>
            <person name="Yoshinaga Y."/>
            <person name="Zwiers L.-H."/>
            <person name="Turgeon B."/>
            <person name="Goodwin S."/>
            <person name="Spatafora J."/>
            <person name="Crous P."/>
            <person name="Grigoriev I."/>
        </authorList>
    </citation>
    <scope>NUCLEOTIDE SEQUENCE</scope>
    <source>
        <strain evidence="3">CBS 119925</strain>
    </source>
</reference>
<evidence type="ECO:0000259" key="2">
    <source>
        <dbReference type="PROSITE" id="PS51925"/>
    </source>
</evidence>
<dbReference type="SMART" id="SM00151">
    <property type="entry name" value="SWIB"/>
    <property type="match status" value="1"/>
</dbReference>